<protein>
    <recommendedName>
        <fullName evidence="2">SPOR domain-containing protein</fullName>
    </recommendedName>
</protein>
<dbReference type="KEGG" id="tak:Tharo_0519"/>
<feature type="compositionally biased region" description="Acidic residues" evidence="1">
    <location>
        <begin position="87"/>
        <end position="101"/>
    </location>
</feature>
<reference evidence="3 4" key="1">
    <citation type="submission" date="2018-03" db="EMBL/GenBank/DDBJ databases">
        <title>Complete genome sequence of Thauera aromatica, a model organism for studying aromatic compound degradation under denitrifying conditions.</title>
        <authorList>
            <person name="Lo H.-Y."/>
            <person name="Goris T."/>
            <person name="Boll M."/>
            <person name="Mueller J.A."/>
        </authorList>
    </citation>
    <scope>NUCLEOTIDE SEQUENCE [LARGE SCALE GENOMIC DNA]</scope>
    <source>
        <strain evidence="3 4">K172</strain>
    </source>
</reference>
<dbReference type="EMBL" id="CP028339">
    <property type="protein sequence ID" value="AVR87463.1"/>
    <property type="molecule type" value="Genomic_DNA"/>
</dbReference>
<feature type="compositionally biased region" description="Low complexity" evidence="1">
    <location>
        <begin position="74"/>
        <end position="86"/>
    </location>
</feature>
<dbReference type="InterPro" id="IPR007730">
    <property type="entry name" value="SPOR-like_dom"/>
</dbReference>
<feature type="domain" description="SPOR" evidence="2">
    <location>
        <begin position="148"/>
        <end position="226"/>
    </location>
</feature>
<dbReference type="Proteomes" id="UP000241885">
    <property type="component" value="Chromosome"/>
</dbReference>
<dbReference type="SUPFAM" id="SSF110997">
    <property type="entry name" value="Sporulation related repeat"/>
    <property type="match status" value="1"/>
</dbReference>
<dbReference type="PROSITE" id="PS51724">
    <property type="entry name" value="SPOR"/>
    <property type="match status" value="1"/>
</dbReference>
<proteinExistence type="predicted"/>
<dbReference type="RefSeq" id="WP_107219879.1">
    <property type="nucleotide sequence ID" value="NZ_CP028339.1"/>
</dbReference>
<evidence type="ECO:0000313" key="4">
    <source>
        <dbReference type="Proteomes" id="UP000241885"/>
    </source>
</evidence>
<dbReference type="AlphaFoldDB" id="A0A2R4BJS3"/>
<evidence type="ECO:0000259" key="2">
    <source>
        <dbReference type="PROSITE" id="PS51724"/>
    </source>
</evidence>
<dbReference type="Pfam" id="PF05036">
    <property type="entry name" value="SPOR"/>
    <property type="match status" value="1"/>
</dbReference>
<sequence length="271" mass="28519">MRFLIILLLLLNALALAAIRGGLGGAAARGEAERLAAQLAPERIRLAGDAVAQPATNGGGTEAAPRTAVPATDGLPPAEEAGLAAAADDEPADDEPADDEPVAGSDAAGNSAPPPPACLAWVELGEEEAARLADRLRQQGVEPVRHADSRIEAWWVRIPPAHDRSAAEQRQRRLHAQGIRDTFIVQEAGPSQFAISLGVFKTERRAHRLRDQLYAKGIGDAAIEPRPKTVYRIEARLPPAAGSAAGSTIESAADGFEPHRRSCDALPPHTD</sequence>
<dbReference type="OrthoDB" id="5298866at2"/>
<name>A0A2R4BJS3_THAAR</name>
<dbReference type="InterPro" id="IPR036680">
    <property type="entry name" value="SPOR-like_sf"/>
</dbReference>
<gene>
    <name evidence="3" type="ORF">Tharo_0519</name>
</gene>
<accession>A0A2R4BJS3</accession>
<dbReference type="GO" id="GO:0042834">
    <property type="term" value="F:peptidoglycan binding"/>
    <property type="evidence" value="ECO:0007669"/>
    <property type="project" value="InterPro"/>
</dbReference>
<dbReference type="Gene3D" id="3.30.70.1070">
    <property type="entry name" value="Sporulation related repeat"/>
    <property type="match status" value="1"/>
</dbReference>
<feature type="region of interest" description="Disordered" evidence="1">
    <location>
        <begin position="52"/>
        <end position="118"/>
    </location>
</feature>
<keyword evidence="4" id="KW-1185">Reference proteome</keyword>
<organism evidence="3 4">
    <name type="scientific">Thauera aromatica K172</name>
    <dbReference type="NCBI Taxonomy" id="44139"/>
    <lineage>
        <taxon>Bacteria</taxon>
        <taxon>Pseudomonadati</taxon>
        <taxon>Pseudomonadota</taxon>
        <taxon>Betaproteobacteria</taxon>
        <taxon>Rhodocyclales</taxon>
        <taxon>Zoogloeaceae</taxon>
        <taxon>Thauera</taxon>
    </lineage>
</organism>
<evidence type="ECO:0000256" key="1">
    <source>
        <dbReference type="SAM" id="MobiDB-lite"/>
    </source>
</evidence>
<evidence type="ECO:0000313" key="3">
    <source>
        <dbReference type="EMBL" id="AVR87463.1"/>
    </source>
</evidence>